<sequence length="510" mass="58499">MDNIATGLASAASTVQSSIIKPRFRNEDTMFSTMNMYDDEDIFLQLTSSVKYSLPGSNQTLFMNSNYYQSLYYILLRYILLLWFTIFKYYLWCEIEIIELFSNLNSLIWKLFTYLPFPEDVSTVGPASIQSAFAVQSISTNSTLTSKAYNAFDKLKLLPTKIGNLILERSLMTSVPRSRLQIRQATGRLYIPEHIVFIFELNPLVVPQPPETPVPYLDYEKRIIVPDKKEVAKILAQRAEWTSIHHTHKASETFRVIYESAKCISWAACAGVKFITVFESNGYAWKDMPLILDIVKEEINNLSSENYQISDSIKLINLDTGEVIDASEKQDGIKHQHEFEEDHFENPESLDKTFHNITNIENIKSSISELDPIPESIITNNSTGFETMKLDSADIFHIFRIELTIFFMSNKTTNVEKFRCLKAKERIFNKVDNLDSDPKSLLSCDPEIIHYPLNPNYTQRYVEPELLFKFCNSTQMPYSLSGYPLMPSPTPSVFLSDPPTNLGSSDFNDL</sequence>
<evidence type="ECO:0000313" key="2">
    <source>
        <dbReference type="EMBL" id="KAG0687916.1"/>
    </source>
</evidence>
<accession>A0A9P7BEI6</accession>
<keyword evidence="1" id="KW-0812">Transmembrane</keyword>
<evidence type="ECO:0000313" key="3">
    <source>
        <dbReference type="Proteomes" id="UP000697127"/>
    </source>
</evidence>
<name>A0A9P7BEI6_9ASCO</name>
<comment type="caution">
    <text evidence="2">The sequence shown here is derived from an EMBL/GenBank/DDBJ whole genome shotgun (WGS) entry which is preliminary data.</text>
</comment>
<proteinExistence type="predicted"/>
<keyword evidence="1" id="KW-0472">Membrane</keyword>
<keyword evidence="1" id="KW-1133">Transmembrane helix</keyword>
<protein>
    <submittedName>
        <fullName evidence="2">Uncharacterized protein</fullName>
    </submittedName>
</protein>
<gene>
    <name evidence="2" type="ORF">C6P40_001714</name>
</gene>
<dbReference type="AlphaFoldDB" id="A0A9P7BEI6"/>
<dbReference type="EMBL" id="PUHW01000201">
    <property type="protein sequence ID" value="KAG0687916.1"/>
    <property type="molecule type" value="Genomic_DNA"/>
</dbReference>
<feature type="transmembrane region" description="Helical" evidence="1">
    <location>
        <begin position="71"/>
        <end position="91"/>
    </location>
</feature>
<organism evidence="2 3">
    <name type="scientific">Pichia californica</name>
    <dbReference type="NCBI Taxonomy" id="460514"/>
    <lineage>
        <taxon>Eukaryota</taxon>
        <taxon>Fungi</taxon>
        <taxon>Dikarya</taxon>
        <taxon>Ascomycota</taxon>
        <taxon>Saccharomycotina</taxon>
        <taxon>Pichiomycetes</taxon>
        <taxon>Pichiales</taxon>
        <taxon>Pichiaceae</taxon>
        <taxon>Pichia</taxon>
    </lineage>
</organism>
<dbReference type="Proteomes" id="UP000697127">
    <property type="component" value="Unassembled WGS sequence"/>
</dbReference>
<keyword evidence="3" id="KW-1185">Reference proteome</keyword>
<reference evidence="2" key="1">
    <citation type="submission" date="2020-11" db="EMBL/GenBank/DDBJ databases">
        <title>Kefir isolates.</title>
        <authorList>
            <person name="Marcisauskas S."/>
            <person name="Kim Y."/>
            <person name="Blasche S."/>
        </authorList>
    </citation>
    <scope>NUCLEOTIDE SEQUENCE</scope>
    <source>
        <strain evidence="2">Olga-1</strain>
    </source>
</reference>
<evidence type="ECO:0000256" key="1">
    <source>
        <dbReference type="SAM" id="Phobius"/>
    </source>
</evidence>